<dbReference type="Pfam" id="PF07679">
    <property type="entry name" value="I-set"/>
    <property type="match status" value="1"/>
</dbReference>
<evidence type="ECO:0000256" key="3">
    <source>
        <dbReference type="ARBA" id="ARBA00022737"/>
    </source>
</evidence>
<dbReference type="InterPro" id="IPR013098">
    <property type="entry name" value="Ig_I-set"/>
</dbReference>
<dbReference type="PANTHER" id="PTHR44170">
    <property type="entry name" value="PROTEIN SIDEKICK"/>
    <property type="match status" value="1"/>
</dbReference>
<dbReference type="Gene3D" id="2.60.40.10">
    <property type="entry name" value="Immunoglobulins"/>
    <property type="match status" value="3"/>
</dbReference>
<organism evidence="7 8">
    <name type="scientific">Callosobruchus maculatus</name>
    <name type="common">Southern cowpea weevil</name>
    <name type="synonym">Pulse bruchid</name>
    <dbReference type="NCBI Taxonomy" id="64391"/>
    <lineage>
        <taxon>Eukaryota</taxon>
        <taxon>Metazoa</taxon>
        <taxon>Ecdysozoa</taxon>
        <taxon>Arthropoda</taxon>
        <taxon>Hexapoda</taxon>
        <taxon>Insecta</taxon>
        <taxon>Pterygota</taxon>
        <taxon>Neoptera</taxon>
        <taxon>Endopterygota</taxon>
        <taxon>Coleoptera</taxon>
        <taxon>Polyphaga</taxon>
        <taxon>Cucujiformia</taxon>
        <taxon>Chrysomeloidea</taxon>
        <taxon>Chrysomelidae</taxon>
        <taxon>Bruchinae</taxon>
        <taxon>Bruchini</taxon>
        <taxon>Callosobruchus</taxon>
    </lineage>
</organism>
<reference evidence="7 8" key="1">
    <citation type="submission" date="2019-01" db="EMBL/GenBank/DDBJ databases">
        <authorList>
            <person name="Sayadi A."/>
        </authorList>
    </citation>
    <scope>NUCLEOTIDE SEQUENCE [LARGE SCALE GENOMIC DNA]</scope>
</reference>
<keyword evidence="4" id="KW-1015">Disulfide bond</keyword>
<dbReference type="InterPro" id="IPR027806">
    <property type="entry name" value="HARBI1_dom"/>
</dbReference>
<evidence type="ECO:0000256" key="2">
    <source>
        <dbReference type="ARBA" id="ARBA00022723"/>
    </source>
</evidence>
<dbReference type="InterPro" id="IPR003599">
    <property type="entry name" value="Ig_sub"/>
</dbReference>
<dbReference type="SUPFAM" id="SSF48726">
    <property type="entry name" value="Immunoglobulin"/>
    <property type="match status" value="3"/>
</dbReference>
<keyword evidence="3" id="KW-0677">Repeat</keyword>
<dbReference type="FunFam" id="2.60.40.10:FF:000032">
    <property type="entry name" value="palladin isoform X1"/>
    <property type="match status" value="1"/>
</dbReference>
<dbReference type="SMART" id="SM00408">
    <property type="entry name" value="IGc2"/>
    <property type="match status" value="3"/>
</dbReference>
<dbReference type="EMBL" id="CAACVG010008791">
    <property type="protein sequence ID" value="VEN51095.1"/>
    <property type="molecule type" value="Genomic_DNA"/>
</dbReference>
<keyword evidence="2" id="KW-0479">Metal-binding</keyword>
<gene>
    <name evidence="7" type="ORF">CALMAC_LOCUS11653</name>
</gene>
<evidence type="ECO:0000256" key="5">
    <source>
        <dbReference type="ARBA" id="ARBA00023319"/>
    </source>
</evidence>
<dbReference type="PANTHER" id="PTHR44170:SF54">
    <property type="entry name" value="FI24025P1"/>
    <property type="match status" value="1"/>
</dbReference>
<dbReference type="InterPro" id="IPR003598">
    <property type="entry name" value="Ig_sub2"/>
</dbReference>
<name>A0A653CT40_CALMS</name>
<dbReference type="GO" id="GO:0098609">
    <property type="term" value="P:cell-cell adhesion"/>
    <property type="evidence" value="ECO:0007669"/>
    <property type="project" value="TreeGrafter"/>
</dbReference>
<evidence type="ECO:0000313" key="8">
    <source>
        <dbReference type="Proteomes" id="UP000410492"/>
    </source>
</evidence>
<dbReference type="Pfam" id="PF13359">
    <property type="entry name" value="DDE_Tnp_4"/>
    <property type="match status" value="1"/>
</dbReference>
<dbReference type="PROSITE" id="PS50835">
    <property type="entry name" value="IG_LIKE"/>
    <property type="match status" value="3"/>
</dbReference>
<dbReference type="Pfam" id="PF13927">
    <property type="entry name" value="Ig_3"/>
    <property type="match status" value="2"/>
</dbReference>
<dbReference type="InterPro" id="IPR013783">
    <property type="entry name" value="Ig-like_fold"/>
</dbReference>
<evidence type="ECO:0000256" key="4">
    <source>
        <dbReference type="ARBA" id="ARBA00023157"/>
    </source>
</evidence>
<keyword evidence="8" id="KW-1185">Reference proteome</keyword>
<dbReference type="AlphaFoldDB" id="A0A653CT40"/>
<protein>
    <recommendedName>
        <fullName evidence="6">Ig-like domain-containing protein</fullName>
    </recommendedName>
</protein>
<feature type="domain" description="Ig-like" evidence="6">
    <location>
        <begin position="30"/>
        <end position="110"/>
    </location>
</feature>
<dbReference type="InterPro" id="IPR007110">
    <property type="entry name" value="Ig-like_dom"/>
</dbReference>
<keyword evidence="5" id="KW-0393">Immunoglobulin domain</keyword>
<evidence type="ECO:0000313" key="7">
    <source>
        <dbReference type="EMBL" id="VEN51095.1"/>
    </source>
</evidence>
<evidence type="ECO:0000256" key="1">
    <source>
        <dbReference type="ARBA" id="ARBA00001968"/>
    </source>
</evidence>
<dbReference type="GO" id="GO:0046872">
    <property type="term" value="F:metal ion binding"/>
    <property type="evidence" value="ECO:0007669"/>
    <property type="project" value="UniProtKB-KW"/>
</dbReference>
<accession>A0A653CT40</accession>
<proteinExistence type="predicted"/>
<evidence type="ECO:0000259" key="6">
    <source>
        <dbReference type="PROSITE" id="PS50835"/>
    </source>
</evidence>
<feature type="domain" description="Ig-like" evidence="6">
    <location>
        <begin position="112"/>
        <end position="211"/>
    </location>
</feature>
<dbReference type="SMART" id="SM00409">
    <property type="entry name" value="IG"/>
    <property type="match status" value="2"/>
</dbReference>
<dbReference type="OrthoDB" id="8189118at2759"/>
<dbReference type="InterPro" id="IPR036179">
    <property type="entry name" value="Ig-like_dom_sf"/>
</dbReference>
<dbReference type="FunFam" id="2.60.40.10:FF:000189">
    <property type="entry name" value="Neogenin isoform 3"/>
    <property type="match status" value="1"/>
</dbReference>
<sequence length="467" mass="52124">MTPSYYCSKLIVIILITAASVLTFIHGHALEFIVEPSDTVVESGQSAVLDCVAKASRHQATVLIQWLDEDGAKLTFVGDLYRSQLTNGSLYITSVIEEQRLTGTYQCMATLPNVGSIVSRTAKLKVATLDGFVEEPSDLTVWAGERAHLSCLASGLPPPRMRWLKDERPLHIDRLRMTVLPSGALEIDEALPADQGTYRCNASGPSTYLLSRAAMLRVDPPDEEGALRPAPPRFLARPRAAVYVEGQNASLDCAAVGNPRPQVTWLKDGYPIDMKYLATGCSLTELHYNYRVGISTASEIIQKTCKPIWTLMKEQCIPKPTREKWLEIAEGFSKNANYPHCLGAIDGKHIRIIKPQHSGSLYFNYKHFFSIQLMAMCDSNYCFTFVDIGDYGKNSDSSIFTNSDFYKNLTSSRLDIPNPEFLPQKNDYKIPYVIVGDEAFGLSFNVMRPYGGKNLTAKQRIYNYRLT</sequence>
<feature type="domain" description="Ig-like" evidence="6">
    <location>
        <begin position="232"/>
        <end position="269"/>
    </location>
</feature>
<dbReference type="Proteomes" id="UP000410492">
    <property type="component" value="Unassembled WGS sequence"/>
</dbReference>
<comment type="cofactor">
    <cofactor evidence="1">
        <name>a divalent metal cation</name>
        <dbReference type="ChEBI" id="CHEBI:60240"/>
    </cofactor>
</comment>